<dbReference type="PANTHER" id="PTHR24114">
    <property type="entry name" value="LEUCINE RICH REPEAT FAMILY PROTEIN"/>
    <property type="match status" value="1"/>
</dbReference>
<proteinExistence type="predicted"/>
<name>A0A4Y7QNE8_9AGAM</name>
<sequence>MTNSHRTAPKVLLSSRSHIGNLEGLHSVAGAQEVISLIKARKTVTVLDLSHNELGDDGCRELFRYLTSEDGRRYKIGEISLKDNKIGAHGLSEIAHYLVDNSHLRTLRLQNNAFECDKALTLSFVSAVNASHLADLSLATNNSLSDAFVSSFLTHLNTPHLRSLDLSATRITALTTESLVNFLVSARGTYIETLNLSMNDLDFRSVCLIVNTIQRHNFSLLRMEIYANGIAEEGKPGEDREASGTSGNIARTIHDLKRVLLRNDLLTKKTRDSAVALLPYARALLIQTRRCRTPPPGSTDEPIDQPVALPSLPSSKPLQPKSHTVFPFCLLPMELQHYTLKFIAPFLSSAQFTRIFNYACEPSTLPPLLPRLRGPGCIPDPSSLPFGMPRSGGCGGGQCMGPGNSVLCHRIKERDRWLAEVGCDRFEPTDGLPMDINELLRNENGHTTSKSP</sequence>
<dbReference type="Proteomes" id="UP000294933">
    <property type="component" value="Unassembled WGS sequence"/>
</dbReference>
<reference evidence="1 2" key="1">
    <citation type="submission" date="2018-06" db="EMBL/GenBank/DDBJ databases">
        <title>A transcriptomic atlas of mushroom development highlights an independent origin of complex multicellularity.</title>
        <authorList>
            <consortium name="DOE Joint Genome Institute"/>
            <person name="Krizsan K."/>
            <person name="Almasi E."/>
            <person name="Merenyi Z."/>
            <person name="Sahu N."/>
            <person name="Viragh M."/>
            <person name="Koszo T."/>
            <person name="Mondo S."/>
            <person name="Kiss B."/>
            <person name="Balint B."/>
            <person name="Kues U."/>
            <person name="Barry K."/>
            <person name="Hegedus J.C."/>
            <person name="Henrissat B."/>
            <person name="Johnson J."/>
            <person name="Lipzen A."/>
            <person name="Ohm R."/>
            <person name="Nagy I."/>
            <person name="Pangilinan J."/>
            <person name="Yan J."/>
            <person name="Xiong Y."/>
            <person name="Grigoriev I.V."/>
            <person name="Hibbett D.S."/>
            <person name="Nagy L.G."/>
        </authorList>
    </citation>
    <scope>NUCLEOTIDE SEQUENCE [LARGE SCALE GENOMIC DNA]</scope>
    <source>
        <strain evidence="1 2">SZMC22713</strain>
    </source>
</reference>
<dbReference type="OrthoDB" id="120976at2759"/>
<protein>
    <submittedName>
        <fullName evidence="1">RNI-like protein</fullName>
    </submittedName>
</protein>
<dbReference type="SMART" id="SM00368">
    <property type="entry name" value="LRR_RI"/>
    <property type="match status" value="4"/>
</dbReference>
<accession>A0A4Y7QNE8</accession>
<dbReference type="Pfam" id="PF13516">
    <property type="entry name" value="LRR_6"/>
    <property type="match status" value="1"/>
</dbReference>
<organism evidence="1 2">
    <name type="scientific">Rickenella mellea</name>
    <dbReference type="NCBI Taxonomy" id="50990"/>
    <lineage>
        <taxon>Eukaryota</taxon>
        <taxon>Fungi</taxon>
        <taxon>Dikarya</taxon>
        <taxon>Basidiomycota</taxon>
        <taxon>Agaricomycotina</taxon>
        <taxon>Agaricomycetes</taxon>
        <taxon>Hymenochaetales</taxon>
        <taxon>Rickenellaceae</taxon>
        <taxon>Rickenella</taxon>
    </lineage>
</organism>
<evidence type="ECO:0000313" key="1">
    <source>
        <dbReference type="EMBL" id="TDL28771.1"/>
    </source>
</evidence>
<dbReference type="InterPro" id="IPR001611">
    <property type="entry name" value="Leu-rich_rpt"/>
</dbReference>
<dbReference type="EMBL" id="ML170157">
    <property type="protein sequence ID" value="TDL28771.1"/>
    <property type="molecule type" value="Genomic_DNA"/>
</dbReference>
<evidence type="ECO:0000313" key="2">
    <source>
        <dbReference type="Proteomes" id="UP000294933"/>
    </source>
</evidence>
<dbReference type="Gene3D" id="3.80.10.10">
    <property type="entry name" value="Ribonuclease Inhibitor"/>
    <property type="match status" value="2"/>
</dbReference>
<gene>
    <name evidence="1" type="ORF">BD410DRAFT_760372</name>
</gene>
<dbReference type="PANTHER" id="PTHR24114:SF2">
    <property type="entry name" value="F-BOX DOMAIN-CONTAINING PROTEIN-RELATED"/>
    <property type="match status" value="1"/>
</dbReference>
<dbReference type="STRING" id="50990.A0A4Y7QNE8"/>
<dbReference type="SUPFAM" id="SSF52047">
    <property type="entry name" value="RNI-like"/>
    <property type="match status" value="1"/>
</dbReference>
<dbReference type="InterPro" id="IPR032675">
    <property type="entry name" value="LRR_dom_sf"/>
</dbReference>
<dbReference type="AlphaFoldDB" id="A0A4Y7QNE8"/>
<dbReference type="VEuPathDB" id="FungiDB:BD410DRAFT_760372"/>
<keyword evidence="2" id="KW-1185">Reference proteome</keyword>
<dbReference type="InterPro" id="IPR052394">
    <property type="entry name" value="LRR-containing"/>
</dbReference>